<comment type="caution">
    <text evidence="2">The sequence shown here is derived from an EMBL/GenBank/DDBJ whole genome shotgun (WGS) entry which is preliminary data.</text>
</comment>
<dbReference type="EMBL" id="JANJYI010000009">
    <property type="protein sequence ID" value="KAK2635109.1"/>
    <property type="molecule type" value="Genomic_DNA"/>
</dbReference>
<reference evidence="2" key="1">
    <citation type="journal article" date="2023" name="Plant J.">
        <title>Genome sequences and population genomics provide insights into the demographic history, inbreeding, and mutation load of two 'living fossil' tree species of Dipteronia.</title>
        <authorList>
            <person name="Feng Y."/>
            <person name="Comes H.P."/>
            <person name="Chen J."/>
            <person name="Zhu S."/>
            <person name="Lu R."/>
            <person name="Zhang X."/>
            <person name="Li P."/>
            <person name="Qiu J."/>
            <person name="Olsen K.M."/>
            <person name="Qiu Y."/>
        </authorList>
    </citation>
    <scope>NUCLEOTIDE SEQUENCE</scope>
    <source>
        <strain evidence="2">KIB01</strain>
    </source>
</reference>
<evidence type="ECO:0000313" key="3">
    <source>
        <dbReference type="Proteomes" id="UP001280121"/>
    </source>
</evidence>
<keyword evidence="3" id="KW-1185">Reference proteome</keyword>
<feature type="compositionally biased region" description="Basic and acidic residues" evidence="1">
    <location>
        <begin position="27"/>
        <end position="36"/>
    </location>
</feature>
<dbReference type="Proteomes" id="UP001280121">
    <property type="component" value="Unassembled WGS sequence"/>
</dbReference>
<feature type="region of interest" description="Disordered" evidence="1">
    <location>
        <begin position="24"/>
        <end position="43"/>
    </location>
</feature>
<accession>A0AAD9TFA0</accession>
<evidence type="ECO:0000256" key="1">
    <source>
        <dbReference type="SAM" id="MobiDB-lite"/>
    </source>
</evidence>
<proteinExistence type="predicted"/>
<protein>
    <submittedName>
        <fullName evidence="2">Uncharacterized protein</fullName>
    </submittedName>
</protein>
<dbReference type="AlphaFoldDB" id="A0AAD9TFA0"/>
<organism evidence="2 3">
    <name type="scientific">Dipteronia dyeriana</name>
    <dbReference type="NCBI Taxonomy" id="168575"/>
    <lineage>
        <taxon>Eukaryota</taxon>
        <taxon>Viridiplantae</taxon>
        <taxon>Streptophyta</taxon>
        <taxon>Embryophyta</taxon>
        <taxon>Tracheophyta</taxon>
        <taxon>Spermatophyta</taxon>
        <taxon>Magnoliopsida</taxon>
        <taxon>eudicotyledons</taxon>
        <taxon>Gunneridae</taxon>
        <taxon>Pentapetalae</taxon>
        <taxon>rosids</taxon>
        <taxon>malvids</taxon>
        <taxon>Sapindales</taxon>
        <taxon>Sapindaceae</taxon>
        <taxon>Hippocastanoideae</taxon>
        <taxon>Acereae</taxon>
        <taxon>Dipteronia</taxon>
    </lineage>
</organism>
<sequence>MATFEGRVVYPSLAKLVNNENDMVNYSDEHSREGKKPYPSGSEALKEDYVYQFPLDSEDYIDGEYDSSDDKHNSVQSNDMAPEVNLKNVLSGIVAIVTGRNKDSNVSASQQDPSSNLSFLGSAKNGDTFFHSSVYIPSAPPLRESDGINYSAYIDPQSGFLIVRQQFACSVLLLQHLLVADIIAGFVEGSFVE</sequence>
<evidence type="ECO:0000313" key="2">
    <source>
        <dbReference type="EMBL" id="KAK2635109.1"/>
    </source>
</evidence>
<name>A0AAD9TFA0_9ROSI</name>
<gene>
    <name evidence="2" type="ORF">Ddye_029901</name>
</gene>